<accession>A0A2I2F6D3</accession>
<feature type="compositionally biased region" description="Polar residues" evidence="1">
    <location>
        <begin position="47"/>
        <end position="61"/>
    </location>
</feature>
<reference evidence="2 3" key="1">
    <citation type="submission" date="2017-12" db="EMBL/GenBank/DDBJ databases">
        <authorList>
            <consortium name="DOE Joint Genome Institute"/>
            <person name="Haridas S."/>
            <person name="Kjaerbolling I."/>
            <person name="Vesth T.C."/>
            <person name="Frisvad J.C."/>
            <person name="Nybo J.L."/>
            <person name="Theobald S."/>
            <person name="Kuo A."/>
            <person name="Bowyer P."/>
            <person name="Matsuda Y."/>
            <person name="Mondo S."/>
            <person name="Lyhne E.K."/>
            <person name="Kogle M.E."/>
            <person name="Clum A."/>
            <person name="Lipzen A."/>
            <person name="Salamov A."/>
            <person name="Ngan C.Y."/>
            <person name="Daum C."/>
            <person name="Chiniquy J."/>
            <person name="Barry K."/>
            <person name="LaButti K."/>
            <person name="Simmons B.A."/>
            <person name="Magnuson J.K."/>
            <person name="Mortensen U.H."/>
            <person name="Larsen T.O."/>
            <person name="Grigoriev I.V."/>
            <person name="Baker S.E."/>
            <person name="Andersen M.R."/>
            <person name="Nordberg H.P."/>
            <person name="Cantor M.N."/>
            <person name="Hua S.X."/>
        </authorList>
    </citation>
    <scope>NUCLEOTIDE SEQUENCE [LARGE SCALE GENOMIC DNA]</scope>
    <source>
        <strain evidence="2 3">CBS 102.13</strain>
    </source>
</reference>
<dbReference type="OrthoDB" id="10428853at2759"/>
<organism evidence="2 3">
    <name type="scientific">Aspergillus candidus</name>
    <dbReference type="NCBI Taxonomy" id="41067"/>
    <lineage>
        <taxon>Eukaryota</taxon>
        <taxon>Fungi</taxon>
        <taxon>Dikarya</taxon>
        <taxon>Ascomycota</taxon>
        <taxon>Pezizomycotina</taxon>
        <taxon>Eurotiomycetes</taxon>
        <taxon>Eurotiomycetidae</taxon>
        <taxon>Eurotiales</taxon>
        <taxon>Aspergillaceae</taxon>
        <taxon>Aspergillus</taxon>
        <taxon>Aspergillus subgen. Circumdati</taxon>
    </lineage>
</organism>
<protein>
    <submittedName>
        <fullName evidence="2">Uncharacterized protein</fullName>
    </submittedName>
</protein>
<gene>
    <name evidence="2" type="ORF">BDW47DRAFT_51954</name>
</gene>
<feature type="compositionally biased region" description="Polar residues" evidence="1">
    <location>
        <begin position="27"/>
        <end position="40"/>
    </location>
</feature>
<dbReference type="RefSeq" id="XP_024670216.1">
    <property type="nucleotide sequence ID" value="XM_024819217.1"/>
</dbReference>
<proteinExistence type="predicted"/>
<dbReference type="AlphaFoldDB" id="A0A2I2F6D3"/>
<name>A0A2I2F6D3_ASPCN</name>
<evidence type="ECO:0000313" key="2">
    <source>
        <dbReference type="EMBL" id="PLB36204.1"/>
    </source>
</evidence>
<evidence type="ECO:0000256" key="1">
    <source>
        <dbReference type="SAM" id="MobiDB-lite"/>
    </source>
</evidence>
<dbReference type="Proteomes" id="UP000234585">
    <property type="component" value="Unassembled WGS sequence"/>
</dbReference>
<keyword evidence="3" id="KW-1185">Reference proteome</keyword>
<evidence type="ECO:0000313" key="3">
    <source>
        <dbReference type="Proteomes" id="UP000234585"/>
    </source>
</evidence>
<dbReference type="GeneID" id="36526377"/>
<feature type="region of interest" description="Disordered" evidence="1">
    <location>
        <begin position="27"/>
        <end position="65"/>
    </location>
</feature>
<sequence>MLTEPTDKASRLSSSKQAKKVVKFNLLNPTGDTRDSNQCQDEPIQVKDSQNTAQEIASSSEEQAKLRTENDILRAECARLETNWDELFELLGEKQSRLTARIEQLQSEKQRLAEQAAQMESSGYIEAEEESDD</sequence>
<feature type="region of interest" description="Disordered" evidence="1">
    <location>
        <begin position="112"/>
        <end position="133"/>
    </location>
</feature>
<dbReference type="EMBL" id="KZ559153">
    <property type="protein sequence ID" value="PLB36204.1"/>
    <property type="molecule type" value="Genomic_DNA"/>
</dbReference>